<dbReference type="RefSeq" id="WP_133712571.1">
    <property type="nucleotide sequence ID" value="NZ_SOAG01000013.1"/>
</dbReference>
<dbReference type="InterPro" id="IPR043744">
    <property type="entry name" value="DUF5689"/>
</dbReference>
<accession>A0A4R7F152</accession>
<gene>
    <name evidence="4" type="ORF">C8P70_11330</name>
</gene>
<dbReference type="AlphaFoldDB" id="A0A4R7F152"/>
<feature type="region of interest" description="Disordered" evidence="1">
    <location>
        <begin position="483"/>
        <end position="503"/>
    </location>
</feature>
<organism evidence="4 5">
    <name type="scientific">Myroides indicus</name>
    <dbReference type="NCBI Taxonomy" id="1323422"/>
    <lineage>
        <taxon>Bacteria</taxon>
        <taxon>Pseudomonadati</taxon>
        <taxon>Bacteroidota</taxon>
        <taxon>Flavobacteriia</taxon>
        <taxon>Flavobacteriales</taxon>
        <taxon>Flavobacteriaceae</taxon>
        <taxon>Myroides</taxon>
    </lineage>
</organism>
<keyword evidence="5" id="KW-1185">Reference proteome</keyword>
<feature type="signal peptide" evidence="2">
    <location>
        <begin position="1"/>
        <end position="22"/>
    </location>
</feature>
<protein>
    <recommendedName>
        <fullName evidence="3">DUF5689 domain-containing protein</fullName>
    </recommendedName>
</protein>
<dbReference type="OrthoDB" id="1492759at2"/>
<evidence type="ECO:0000256" key="1">
    <source>
        <dbReference type="SAM" id="MobiDB-lite"/>
    </source>
</evidence>
<evidence type="ECO:0000259" key="3">
    <source>
        <dbReference type="Pfam" id="PF18942"/>
    </source>
</evidence>
<feature type="domain" description="DUF5689" evidence="3">
    <location>
        <begin position="43"/>
        <end position="276"/>
    </location>
</feature>
<comment type="caution">
    <text evidence="4">The sequence shown here is derived from an EMBL/GenBank/DDBJ whole genome shotgun (WGS) entry which is preliminary data.</text>
</comment>
<dbReference type="Pfam" id="PF18942">
    <property type="entry name" value="DUF5689"/>
    <property type="match status" value="1"/>
</dbReference>
<name>A0A4R7F152_9FLAO</name>
<evidence type="ECO:0000313" key="5">
    <source>
        <dbReference type="Proteomes" id="UP000295215"/>
    </source>
</evidence>
<dbReference type="Proteomes" id="UP000295215">
    <property type="component" value="Unassembled WGS sequence"/>
</dbReference>
<feature type="compositionally biased region" description="Acidic residues" evidence="1">
    <location>
        <begin position="490"/>
        <end position="503"/>
    </location>
</feature>
<reference evidence="4 5" key="1">
    <citation type="submission" date="2019-03" db="EMBL/GenBank/DDBJ databases">
        <title>Genomic Encyclopedia of Archaeal and Bacterial Type Strains, Phase II (KMG-II): from individual species to whole genera.</title>
        <authorList>
            <person name="Goeker M."/>
        </authorList>
    </citation>
    <scope>NUCLEOTIDE SEQUENCE [LARGE SCALE GENOMIC DNA]</scope>
    <source>
        <strain evidence="4 5">DSM 28213</strain>
    </source>
</reference>
<dbReference type="EMBL" id="SOAG01000013">
    <property type="protein sequence ID" value="TDS58118.1"/>
    <property type="molecule type" value="Genomic_DNA"/>
</dbReference>
<evidence type="ECO:0000313" key="4">
    <source>
        <dbReference type="EMBL" id="TDS58118.1"/>
    </source>
</evidence>
<evidence type="ECO:0000256" key="2">
    <source>
        <dbReference type="SAM" id="SignalP"/>
    </source>
</evidence>
<feature type="chain" id="PRO_5020201803" description="DUF5689 domain-containing protein" evidence="2">
    <location>
        <begin position="23"/>
        <end position="670"/>
    </location>
</feature>
<dbReference type="PROSITE" id="PS51257">
    <property type="entry name" value="PROKAR_LIPOPROTEIN"/>
    <property type="match status" value="1"/>
</dbReference>
<proteinExistence type="predicted"/>
<sequence length="670" mass="73590">MKTIFKSILYLSFAGLVLGGCAKNDDFSYPDVSCNEPNLTVTKNISDFYSISSSENAQQYTGDDVISGIVVSSDEGGNFFRELYIVNEENTFAAKIGADISNSYAKYGVGRKIYIKMKNLYTKIDNGVLNIGGSIYNEKYTGYIEDPAYKSIIFRSCTEIPADKIEKDYNNHIAISDVLSSDTYIGKLVTFDEVQFDSRDVGGTFYDKNNVDAGGYTLRKLVDKEGKSVYIRTGQYSNGLKDLKVSDKSGSVTGIITRFGTSNVVYQFYPRTAQDINLTKDRFGDDPVDPTDPDDPSITVEPGLFLAFPGADFEDWNAFTGALNNFGLTFVTQSNGKGWENSTGLEFKGIPDKTGYAFTVSNVNVPTDATEISFLMKGTAADRSLSINLYRADGEYVGYNLNNISTSKKISRTPHTNKTDFVNDYAGVIDTKDQWVKIILKIEGFDYNKSGQGDFIAFKFGGKTASIQSEYDLVIDEIRFEDGTPVDPTDPVDPDPVDPADPDPSDYLADFNDWSTFIGNLNSFGLQSYATQAVGEGRNGKDALKISGTPNGNDYVFTLENMNTIPSGKTKLIVWVKGTSGKSLSFNVHSDGSTYSPFNAGTITGDTTLSKAGNNQYTGTIDTNGEWVKLTLDLTTMTDVYNTSGNDRIFALKVGKDEPYDLLIDSIYFE</sequence>
<keyword evidence="2" id="KW-0732">Signal</keyword>